<protein>
    <recommendedName>
        <fullName evidence="3">DUF4112 domain-containing protein</fullName>
    </recommendedName>
</protein>
<dbReference type="Pfam" id="PF13430">
    <property type="entry name" value="DUF4112"/>
    <property type="match status" value="1"/>
</dbReference>
<dbReference type="KEGG" id="vgo:GJW-30_1_02491"/>
<dbReference type="PANTHER" id="PTHR35519:SF2">
    <property type="entry name" value="PH DOMAIN PROTEIN"/>
    <property type="match status" value="1"/>
</dbReference>
<dbReference type="RefSeq" id="WP_096355767.1">
    <property type="nucleotide sequence ID" value="NZ_AP014946.1"/>
</dbReference>
<dbReference type="Proteomes" id="UP000236884">
    <property type="component" value="Chromosome"/>
</dbReference>
<gene>
    <name evidence="1" type="ORF">GJW-30_1_02491</name>
</gene>
<proteinExistence type="predicted"/>
<evidence type="ECO:0000313" key="2">
    <source>
        <dbReference type="Proteomes" id="UP000236884"/>
    </source>
</evidence>
<evidence type="ECO:0008006" key="3">
    <source>
        <dbReference type="Google" id="ProtNLM"/>
    </source>
</evidence>
<dbReference type="InterPro" id="IPR025187">
    <property type="entry name" value="DUF4112"/>
</dbReference>
<accession>A0A0S3PVQ1</accession>
<name>A0A0S3PVQ1_9BRAD</name>
<sequence>MATGFAGTYQAAGGTDRLAKLARLRKLATLLDTAVRLPGGFRVGADAVIGLAPGVGDAVTTALAGYIVYEAWKLGVPRYALMRMIGNVAIDGVVGAVPVLGDLFDVVFKANIRNIAIIEKYVR</sequence>
<organism evidence="1 2">
    <name type="scientific">Variibacter gotjawalensis</name>
    <dbReference type="NCBI Taxonomy" id="1333996"/>
    <lineage>
        <taxon>Bacteria</taxon>
        <taxon>Pseudomonadati</taxon>
        <taxon>Pseudomonadota</taxon>
        <taxon>Alphaproteobacteria</taxon>
        <taxon>Hyphomicrobiales</taxon>
        <taxon>Nitrobacteraceae</taxon>
        <taxon>Variibacter</taxon>
    </lineage>
</organism>
<dbReference type="EMBL" id="AP014946">
    <property type="protein sequence ID" value="BAT59956.1"/>
    <property type="molecule type" value="Genomic_DNA"/>
</dbReference>
<dbReference type="PANTHER" id="PTHR35519">
    <property type="entry name" value="MEMBRANE PROTEINS"/>
    <property type="match status" value="1"/>
</dbReference>
<dbReference type="AlphaFoldDB" id="A0A0S3PVQ1"/>
<keyword evidence="2" id="KW-1185">Reference proteome</keyword>
<evidence type="ECO:0000313" key="1">
    <source>
        <dbReference type="EMBL" id="BAT59956.1"/>
    </source>
</evidence>
<reference evidence="1 2" key="1">
    <citation type="submission" date="2015-08" db="EMBL/GenBank/DDBJ databases">
        <title>Investigation of the bacterial diversity of lava forest soil.</title>
        <authorList>
            <person name="Lee J.S."/>
        </authorList>
    </citation>
    <scope>NUCLEOTIDE SEQUENCE [LARGE SCALE GENOMIC DNA]</scope>
    <source>
        <strain evidence="1 2">GJW-30</strain>
    </source>
</reference>
<dbReference type="OrthoDB" id="513552at2"/>